<evidence type="ECO:0000313" key="4">
    <source>
        <dbReference type="EMBL" id="RMB07915.1"/>
    </source>
</evidence>
<dbReference type="PANTHER" id="PTHR23151:SF90">
    <property type="entry name" value="DIHYDROLIPOYLLYSINE-RESIDUE ACETYLTRANSFERASE COMPONENT OF PYRUVATE DEHYDROGENASE COMPLEX, MITOCHONDRIAL-RELATED"/>
    <property type="match status" value="1"/>
</dbReference>
<sequence>MAKMTLKIPKGAVSMQQGTIVEWKVADGDTVAVGDHLYDIETEKSTIEVESPFAGTIRILAQIGEALPVGHPVAEIHT</sequence>
<dbReference type="InterPro" id="IPR011053">
    <property type="entry name" value="Single_hybrid_motif"/>
</dbReference>
<evidence type="ECO:0000259" key="3">
    <source>
        <dbReference type="PROSITE" id="PS50968"/>
    </source>
</evidence>
<dbReference type="EMBL" id="REFR01000011">
    <property type="protein sequence ID" value="RMB07915.1"/>
    <property type="molecule type" value="Genomic_DNA"/>
</dbReference>
<accession>A0A3M0CG03</accession>
<dbReference type="GO" id="GO:0006086">
    <property type="term" value="P:pyruvate decarboxylation to acetyl-CoA"/>
    <property type="evidence" value="ECO:0007669"/>
    <property type="project" value="InterPro"/>
</dbReference>
<dbReference type="Proteomes" id="UP000271227">
    <property type="component" value="Unassembled WGS sequence"/>
</dbReference>
<dbReference type="AlphaFoldDB" id="A0A3M0CG03"/>
<comment type="cofactor">
    <cofactor evidence="1">
        <name>(R)-lipoate</name>
        <dbReference type="ChEBI" id="CHEBI:83088"/>
    </cofactor>
</comment>
<dbReference type="SUPFAM" id="SSF51230">
    <property type="entry name" value="Single hybrid motif"/>
    <property type="match status" value="1"/>
</dbReference>
<comment type="caution">
    <text evidence="4">The sequence shown here is derived from an EMBL/GenBank/DDBJ whole genome shotgun (WGS) entry which is preliminary data.</text>
</comment>
<evidence type="ECO:0000256" key="2">
    <source>
        <dbReference type="ARBA" id="ARBA00022823"/>
    </source>
</evidence>
<dbReference type="InterPro" id="IPR045257">
    <property type="entry name" value="E2/Pdx1"/>
</dbReference>
<reference evidence="4 5" key="1">
    <citation type="submission" date="2018-10" db="EMBL/GenBank/DDBJ databases">
        <title>Genomic Encyclopedia of Archaeal and Bacterial Type Strains, Phase II (KMG-II): from individual species to whole genera.</title>
        <authorList>
            <person name="Goeker M."/>
        </authorList>
    </citation>
    <scope>NUCLEOTIDE SEQUENCE [LARGE SCALE GENOMIC DNA]</scope>
    <source>
        <strain evidence="4 5">DSM 25217</strain>
    </source>
</reference>
<dbReference type="InterPro" id="IPR003016">
    <property type="entry name" value="2-oxoA_DH_lipoyl-BS"/>
</dbReference>
<keyword evidence="5" id="KW-1185">Reference proteome</keyword>
<dbReference type="PANTHER" id="PTHR23151">
    <property type="entry name" value="DIHYDROLIPOAMIDE ACETYL/SUCCINYL-TRANSFERASE-RELATED"/>
    <property type="match status" value="1"/>
</dbReference>
<organism evidence="4 5">
    <name type="scientific">Eilatimonas milleporae</name>
    <dbReference type="NCBI Taxonomy" id="911205"/>
    <lineage>
        <taxon>Bacteria</taxon>
        <taxon>Pseudomonadati</taxon>
        <taxon>Pseudomonadota</taxon>
        <taxon>Alphaproteobacteria</taxon>
        <taxon>Kordiimonadales</taxon>
        <taxon>Kordiimonadaceae</taxon>
        <taxon>Eilatimonas</taxon>
    </lineage>
</organism>
<gene>
    <name evidence="4" type="ORF">BXY39_2009</name>
</gene>
<keyword evidence="2" id="KW-0450">Lipoyl</keyword>
<evidence type="ECO:0000313" key="5">
    <source>
        <dbReference type="Proteomes" id="UP000271227"/>
    </source>
</evidence>
<dbReference type="PROSITE" id="PS00189">
    <property type="entry name" value="LIPOYL"/>
    <property type="match status" value="1"/>
</dbReference>
<name>A0A3M0CG03_9PROT</name>
<evidence type="ECO:0000256" key="1">
    <source>
        <dbReference type="ARBA" id="ARBA00001938"/>
    </source>
</evidence>
<dbReference type="InParanoid" id="A0A3M0CG03"/>
<protein>
    <submittedName>
        <fullName evidence="4">Biotin-dependent enzyme</fullName>
    </submittedName>
</protein>
<proteinExistence type="predicted"/>
<dbReference type="Gene3D" id="2.40.50.100">
    <property type="match status" value="1"/>
</dbReference>
<dbReference type="PROSITE" id="PS50968">
    <property type="entry name" value="BIOTINYL_LIPOYL"/>
    <property type="match status" value="1"/>
</dbReference>
<dbReference type="InterPro" id="IPR000089">
    <property type="entry name" value="Biotin_lipoyl"/>
</dbReference>
<dbReference type="GO" id="GO:0045254">
    <property type="term" value="C:pyruvate dehydrogenase complex"/>
    <property type="evidence" value="ECO:0007669"/>
    <property type="project" value="InterPro"/>
</dbReference>
<dbReference type="CDD" id="cd06849">
    <property type="entry name" value="lipoyl_domain"/>
    <property type="match status" value="1"/>
</dbReference>
<feature type="domain" description="Lipoyl-binding" evidence="3">
    <location>
        <begin position="3"/>
        <end position="77"/>
    </location>
</feature>
<dbReference type="Pfam" id="PF00364">
    <property type="entry name" value="Biotin_lipoyl"/>
    <property type="match status" value="1"/>
</dbReference>